<dbReference type="EMBL" id="AVOT02087960">
    <property type="protein sequence ID" value="MBW0571324.1"/>
    <property type="molecule type" value="Genomic_DNA"/>
</dbReference>
<dbReference type="AlphaFoldDB" id="A0A9Q3PRE6"/>
<name>A0A9Q3PRE6_9BASI</name>
<comment type="caution">
    <text evidence="2">The sequence shown here is derived from an EMBL/GenBank/DDBJ whole genome shotgun (WGS) entry which is preliminary data.</text>
</comment>
<feature type="compositionally biased region" description="Low complexity" evidence="1">
    <location>
        <begin position="12"/>
        <end position="21"/>
    </location>
</feature>
<protein>
    <submittedName>
        <fullName evidence="2">Uncharacterized protein</fullName>
    </submittedName>
</protein>
<accession>A0A9Q3PRE6</accession>
<proteinExistence type="predicted"/>
<keyword evidence="3" id="KW-1185">Reference proteome</keyword>
<feature type="region of interest" description="Disordered" evidence="1">
    <location>
        <begin position="66"/>
        <end position="86"/>
    </location>
</feature>
<feature type="compositionally biased region" description="Basic and acidic residues" evidence="1">
    <location>
        <begin position="66"/>
        <end position="79"/>
    </location>
</feature>
<evidence type="ECO:0000313" key="2">
    <source>
        <dbReference type="EMBL" id="MBW0571324.1"/>
    </source>
</evidence>
<evidence type="ECO:0000313" key="3">
    <source>
        <dbReference type="Proteomes" id="UP000765509"/>
    </source>
</evidence>
<evidence type="ECO:0000256" key="1">
    <source>
        <dbReference type="SAM" id="MobiDB-lite"/>
    </source>
</evidence>
<feature type="region of interest" description="Disordered" evidence="1">
    <location>
        <begin position="1"/>
        <end position="43"/>
    </location>
</feature>
<reference evidence="2" key="1">
    <citation type="submission" date="2021-03" db="EMBL/GenBank/DDBJ databases">
        <title>Draft genome sequence of rust myrtle Austropuccinia psidii MF-1, a brazilian biotype.</title>
        <authorList>
            <person name="Quecine M.C."/>
            <person name="Pachon D.M.R."/>
            <person name="Bonatelli M.L."/>
            <person name="Correr F.H."/>
            <person name="Franceschini L.M."/>
            <person name="Leite T.F."/>
            <person name="Margarido G.R.A."/>
            <person name="Almeida C.A."/>
            <person name="Ferrarezi J.A."/>
            <person name="Labate C.A."/>
        </authorList>
    </citation>
    <scope>NUCLEOTIDE SEQUENCE</scope>
    <source>
        <strain evidence="2">MF-1</strain>
    </source>
</reference>
<organism evidence="2 3">
    <name type="scientific">Austropuccinia psidii MF-1</name>
    <dbReference type="NCBI Taxonomy" id="1389203"/>
    <lineage>
        <taxon>Eukaryota</taxon>
        <taxon>Fungi</taxon>
        <taxon>Dikarya</taxon>
        <taxon>Basidiomycota</taxon>
        <taxon>Pucciniomycotina</taxon>
        <taxon>Pucciniomycetes</taxon>
        <taxon>Pucciniales</taxon>
        <taxon>Sphaerophragmiaceae</taxon>
        <taxon>Austropuccinia</taxon>
    </lineage>
</organism>
<feature type="compositionally biased region" description="Basic and acidic residues" evidence="1">
    <location>
        <begin position="22"/>
        <end position="39"/>
    </location>
</feature>
<gene>
    <name evidence="2" type="ORF">O181_111039</name>
</gene>
<dbReference type="Proteomes" id="UP000765509">
    <property type="component" value="Unassembled WGS sequence"/>
</dbReference>
<sequence>MENKPHPNRMCSSSPIKNSTSSKEEDSPTPHYHSDKDNPNLDLGINYLSLDNAKKIQINKNEEINEDISNRQEKQDQKALSKPTNMEEIESDGILLTEEQFPWEGYTNWQPPRNEHCNLELYKITEQDYQCSAQDINWLKELIPNKKEYCEKILPNNQVISREKMGKMTKNEYSINPRLKGPTKIIIQAKQHKNKITHHIIKIIFEEKINMSKG</sequence>